<feature type="domain" description="Major facilitator superfamily associated" evidence="7">
    <location>
        <begin position="41"/>
        <end position="554"/>
    </location>
</feature>
<feature type="transmembrane region" description="Helical" evidence="6">
    <location>
        <begin position="327"/>
        <end position="344"/>
    </location>
</feature>
<evidence type="ECO:0000256" key="3">
    <source>
        <dbReference type="ARBA" id="ARBA00022692"/>
    </source>
</evidence>
<feature type="transmembrane region" description="Helical" evidence="6">
    <location>
        <begin position="350"/>
        <end position="368"/>
    </location>
</feature>
<dbReference type="Proteomes" id="UP000887013">
    <property type="component" value="Unassembled WGS sequence"/>
</dbReference>
<evidence type="ECO:0000256" key="4">
    <source>
        <dbReference type="ARBA" id="ARBA00022989"/>
    </source>
</evidence>
<feature type="transmembrane region" description="Helical" evidence="6">
    <location>
        <begin position="286"/>
        <end position="306"/>
    </location>
</feature>
<dbReference type="Pfam" id="PF12832">
    <property type="entry name" value="MFS_1_like"/>
    <property type="match status" value="1"/>
</dbReference>
<keyword evidence="9" id="KW-1185">Reference proteome</keyword>
<feature type="transmembrane region" description="Helical" evidence="6">
    <location>
        <begin position="43"/>
        <end position="63"/>
    </location>
</feature>
<keyword evidence="5 6" id="KW-0472">Membrane</keyword>
<dbReference type="PANTHER" id="PTHR16172">
    <property type="entry name" value="MAJOR FACILITATOR SUPERFAMILY DOMAIN-CONTAINING PROTEIN 6-LIKE"/>
    <property type="match status" value="1"/>
</dbReference>
<dbReference type="PANTHER" id="PTHR16172:SF30">
    <property type="entry name" value="SUGAR BABY, ISOFORM C"/>
    <property type="match status" value="1"/>
</dbReference>
<dbReference type="Gene3D" id="1.20.1250.20">
    <property type="entry name" value="MFS general substrate transporter like domains"/>
    <property type="match status" value="3"/>
</dbReference>
<dbReference type="InterPro" id="IPR036259">
    <property type="entry name" value="MFS_trans_sf"/>
</dbReference>
<dbReference type="SUPFAM" id="SSF103473">
    <property type="entry name" value="MFS general substrate transporter"/>
    <property type="match status" value="1"/>
</dbReference>
<feature type="transmembrane region" description="Helical" evidence="6">
    <location>
        <begin position="426"/>
        <end position="447"/>
    </location>
</feature>
<comment type="caution">
    <text evidence="8">The sequence shown here is derived from an EMBL/GenBank/DDBJ whole genome shotgun (WGS) entry which is preliminary data.</text>
</comment>
<comment type="subcellular location">
    <subcellularLocation>
        <location evidence="1">Membrane</location>
        <topology evidence="1">Multi-pass membrane protein</topology>
    </subcellularLocation>
</comment>
<proteinExistence type="inferred from homology"/>
<protein>
    <submittedName>
        <fullName evidence="8">Major facilitator superfamily domain-containing protein 6</fullName>
    </submittedName>
</protein>
<dbReference type="AlphaFoldDB" id="A0A8X6QFC7"/>
<keyword evidence="3 6" id="KW-0812">Transmembrane</keyword>
<evidence type="ECO:0000256" key="1">
    <source>
        <dbReference type="ARBA" id="ARBA00004141"/>
    </source>
</evidence>
<evidence type="ECO:0000313" key="8">
    <source>
        <dbReference type="EMBL" id="GFU15727.1"/>
    </source>
</evidence>
<accession>A0A8X6QFC7</accession>
<feature type="transmembrane region" description="Helical" evidence="6">
    <location>
        <begin position="459"/>
        <end position="477"/>
    </location>
</feature>
<dbReference type="GO" id="GO:0016020">
    <property type="term" value="C:membrane"/>
    <property type="evidence" value="ECO:0007669"/>
    <property type="project" value="UniProtKB-SubCell"/>
</dbReference>
<feature type="transmembrane region" description="Helical" evidence="6">
    <location>
        <begin position="69"/>
        <end position="92"/>
    </location>
</feature>
<comment type="similarity">
    <text evidence="2">Belongs to the major facilitator superfamily. MFSD6 family.</text>
</comment>
<name>A0A8X6QFC7_NEPPI</name>
<evidence type="ECO:0000256" key="5">
    <source>
        <dbReference type="ARBA" id="ARBA00023136"/>
    </source>
</evidence>
<evidence type="ECO:0000256" key="6">
    <source>
        <dbReference type="SAM" id="Phobius"/>
    </source>
</evidence>
<keyword evidence="4 6" id="KW-1133">Transmembrane helix</keyword>
<dbReference type="InterPro" id="IPR051717">
    <property type="entry name" value="MFS_MFSD6"/>
</dbReference>
<reference evidence="8" key="1">
    <citation type="submission" date="2020-08" db="EMBL/GenBank/DDBJ databases">
        <title>Multicomponent nature underlies the extraordinary mechanical properties of spider dragline silk.</title>
        <authorList>
            <person name="Kono N."/>
            <person name="Nakamura H."/>
            <person name="Mori M."/>
            <person name="Yoshida Y."/>
            <person name="Ohtoshi R."/>
            <person name="Malay A.D."/>
            <person name="Moran D.A.P."/>
            <person name="Tomita M."/>
            <person name="Numata K."/>
            <person name="Arakawa K."/>
        </authorList>
    </citation>
    <scope>NUCLEOTIDE SEQUENCE</scope>
</reference>
<dbReference type="EMBL" id="BMAW01126219">
    <property type="protein sequence ID" value="GFU15727.1"/>
    <property type="molecule type" value="Genomic_DNA"/>
</dbReference>
<dbReference type="InterPro" id="IPR024989">
    <property type="entry name" value="MFS_assoc_dom"/>
</dbReference>
<organism evidence="8 9">
    <name type="scientific">Nephila pilipes</name>
    <name type="common">Giant wood spider</name>
    <name type="synonym">Nephila maculata</name>
    <dbReference type="NCBI Taxonomy" id="299642"/>
    <lineage>
        <taxon>Eukaryota</taxon>
        <taxon>Metazoa</taxon>
        <taxon>Ecdysozoa</taxon>
        <taxon>Arthropoda</taxon>
        <taxon>Chelicerata</taxon>
        <taxon>Arachnida</taxon>
        <taxon>Araneae</taxon>
        <taxon>Araneomorphae</taxon>
        <taxon>Entelegynae</taxon>
        <taxon>Araneoidea</taxon>
        <taxon>Nephilidae</taxon>
        <taxon>Nephila</taxon>
    </lineage>
</organism>
<sequence>MVALENGKEIDIYAIPSDTEHKKTAKAKDKFWHIDRDMLGFKIHFFMFIGALGTSLPYIAIFAKNRVGISATALAAILTTQQFLFIFTKPLIGYLSDYFNKLKAIINILAVTQTVFFFLLLTIPKIQKEQRTEVCHNGTVLRSVFDYFNSTELLVKCEFHQKNETFSENVTSSFNNKSNDICFLPIDNLSEFSDKCSNSTIERKMLLNVNNLNGKDRNCTETFLINFTEQRNDFMTSPVSSVYPWCTICCKITGDCQDIQCKVPKNDSKEVSIETKDINDFQTYQFWLFAFLTTVGMMCTNSMFTLSDTACCDSVQKFGTQFGRQRLWGAIGWGLMSPVGGLLNDYTDDYTASWILMAVMSVVAMFNIHRLDLVKPQFSQNILKDVGSVLSSGEFLAFKTGVFMNGIGTGIIWFYLIWFLTTIGGSRFLCGLVQFVQCFVGEIPFMFFSGWMMKKIGHFNVLTLALMSYCIRFFWYSHLYNPWLVFPIECLHGFTYGIFYTTVASYAKLSAKPGTEATTQALLFTAHEGLGAGLGCVLAGLGFDTLGGHKTFLFASIFAGSGMVLSIILHLCVRKQKGAINVSSPTQA</sequence>
<gene>
    <name evidence="8" type="primary">Mfsd6_1</name>
    <name evidence="8" type="ORF">NPIL_634061</name>
</gene>
<feature type="transmembrane region" description="Helical" evidence="6">
    <location>
        <begin position="104"/>
        <end position="123"/>
    </location>
</feature>
<feature type="transmembrane region" description="Helical" evidence="6">
    <location>
        <begin position="402"/>
        <end position="420"/>
    </location>
</feature>
<dbReference type="OrthoDB" id="7531894at2759"/>
<evidence type="ECO:0000256" key="2">
    <source>
        <dbReference type="ARBA" id="ARBA00005241"/>
    </source>
</evidence>
<feature type="transmembrane region" description="Helical" evidence="6">
    <location>
        <begin position="483"/>
        <end position="509"/>
    </location>
</feature>
<evidence type="ECO:0000313" key="9">
    <source>
        <dbReference type="Proteomes" id="UP000887013"/>
    </source>
</evidence>
<feature type="transmembrane region" description="Helical" evidence="6">
    <location>
        <begin position="553"/>
        <end position="573"/>
    </location>
</feature>
<evidence type="ECO:0000259" key="7">
    <source>
        <dbReference type="Pfam" id="PF12832"/>
    </source>
</evidence>